<keyword evidence="3" id="KW-1185">Reference proteome</keyword>
<dbReference type="EMBL" id="KQ474074">
    <property type="protein sequence ID" value="KPV77634.1"/>
    <property type="molecule type" value="Genomic_DNA"/>
</dbReference>
<dbReference type="AlphaFoldDB" id="A0A194SAL8"/>
<feature type="region of interest" description="Disordered" evidence="1">
    <location>
        <begin position="1"/>
        <end position="83"/>
    </location>
</feature>
<feature type="compositionally biased region" description="Basic residues" evidence="1">
    <location>
        <begin position="53"/>
        <end position="74"/>
    </location>
</feature>
<gene>
    <name evidence="2" type="ORF">RHOBADRAFT_66019</name>
</gene>
<dbReference type="RefSeq" id="XP_018273683.1">
    <property type="nucleotide sequence ID" value="XM_018418849.1"/>
</dbReference>
<evidence type="ECO:0000313" key="3">
    <source>
        <dbReference type="Proteomes" id="UP000053890"/>
    </source>
</evidence>
<sequence>HTPALHHVGLARSPRLQAHACSSRHPPHELPRLAVPPRRRTRGGPVERLGTHGQRRRASHGRGSTRRIRFHRPHPPGLALLRPPASVGHLVDARATPREPRAPLGGVAAPALDLDPCSDRLGRLARTLYRRRTVDVVVGSPGHRSERRRRRLALGAEARRRPRAVALGPVSLSFSLPPSRYLPSLVPSVDSALFLRPALVVHP</sequence>
<protein>
    <submittedName>
        <fullName evidence="2">Uncharacterized protein</fullName>
    </submittedName>
</protein>
<reference evidence="2 3" key="1">
    <citation type="journal article" date="2015" name="Front. Microbiol.">
        <title>Genome sequence of the plant growth promoting endophytic yeast Rhodotorula graminis WP1.</title>
        <authorList>
            <person name="Firrincieli A."/>
            <person name="Otillar R."/>
            <person name="Salamov A."/>
            <person name="Schmutz J."/>
            <person name="Khan Z."/>
            <person name="Redman R.S."/>
            <person name="Fleck N.D."/>
            <person name="Lindquist E."/>
            <person name="Grigoriev I.V."/>
            <person name="Doty S.L."/>
        </authorList>
    </citation>
    <scope>NUCLEOTIDE SEQUENCE [LARGE SCALE GENOMIC DNA]</scope>
    <source>
        <strain evidence="2 3">WP1</strain>
    </source>
</reference>
<feature type="non-terminal residue" evidence="2">
    <location>
        <position position="1"/>
    </location>
</feature>
<evidence type="ECO:0000313" key="2">
    <source>
        <dbReference type="EMBL" id="KPV77634.1"/>
    </source>
</evidence>
<organism evidence="2 3">
    <name type="scientific">Rhodotorula graminis (strain WP1)</name>
    <dbReference type="NCBI Taxonomy" id="578459"/>
    <lineage>
        <taxon>Eukaryota</taxon>
        <taxon>Fungi</taxon>
        <taxon>Dikarya</taxon>
        <taxon>Basidiomycota</taxon>
        <taxon>Pucciniomycotina</taxon>
        <taxon>Microbotryomycetes</taxon>
        <taxon>Sporidiobolales</taxon>
        <taxon>Sporidiobolaceae</taxon>
        <taxon>Rhodotorula</taxon>
    </lineage>
</organism>
<name>A0A194SAL8_RHOGW</name>
<evidence type="ECO:0000256" key="1">
    <source>
        <dbReference type="SAM" id="MobiDB-lite"/>
    </source>
</evidence>
<dbReference type="GeneID" id="28979296"/>
<proteinExistence type="predicted"/>
<dbReference type="Proteomes" id="UP000053890">
    <property type="component" value="Unassembled WGS sequence"/>
</dbReference>
<accession>A0A194SAL8</accession>